<protein>
    <recommendedName>
        <fullName evidence="6">2-oxoadipate dioxygenase/decarboxylase</fullName>
        <ecNumber evidence="6">1.13.11.93</ecNumber>
    </recommendedName>
    <alternativeName>
        <fullName evidence="7">2-hydroxyglutarate synthase</fullName>
    </alternativeName>
</protein>
<comment type="similarity">
    <text evidence="5">Belongs to the 2-oxoadipate dioxygenase/decarboxylase family.</text>
</comment>
<organism evidence="8 9">
    <name type="scientific">Agaribacillus aureus</name>
    <dbReference type="NCBI Taxonomy" id="3051825"/>
    <lineage>
        <taxon>Bacteria</taxon>
        <taxon>Pseudomonadati</taxon>
        <taxon>Bacteroidota</taxon>
        <taxon>Cytophagia</taxon>
        <taxon>Cytophagales</taxon>
        <taxon>Splendidivirgaceae</taxon>
        <taxon>Agaribacillus</taxon>
    </lineage>
</organism>
<evidence type="ECO:0000313" key="9">
    <source>
        <dbReference type="Proteomes" id="UP001172083"/>
    </source>
</evidence>
<keyword evidence="4" id="KW-0408">Iron</keyword>
<evidence type="ECO:0000256" key="1">
    <source>
        <dbReference type="ARBA" id="ARBA00001954"/>
    </source>
</evidence>
<evidence type="ECO:0000256" key="7">
    <source>
        <dbReference type="ARBA" id="ARBA00035045"/>
    </source>
</evidence>
<dbReference type="SMART" id="SM01150">
    <property type="entry name" value="DUF1338"/>
    <property type="match status" value="1"/>
</dbReference>
<sequence length="267" mass="30514">MDHEYLLGFLWEEYQKNTPSAGRIHKLLAEKGEKVVNDHIALRTVNLPPVSLDRIAEVLSDLGYAAKDDYDFPEKRLKARHFEREDKKGPKIFVSELILQNFSQQLQEQLTICFHQIPLGLLSTGAFIYSGRTWGTISYKTYLSLLKESEYAAWLYVYGFCVNHFTVDVGQLNTLDSLQKMNDFLKQNGFTLNQTGGEIKGSPAQLLEQSSIMADNKWIRFAEGTYEIPSCYYEFAKRYADADGKLFDGFIAKSADKIFESTNTKIP</sequence>
<gene>
    <name evidence="8" type="ORF">QQ020_31535</name>
</gene>
<dbReference type="CDD" id="cd16350">
    <property type="entry name" value="VOC_like"/>
    <property type="match status" value="1"/>
</dbReference>
<reference evidence="8" key="1">
    <citation type="submission" date="2023-06" db="EMBL/GenBank/DDBJ databases">
        <title>Genomic of Agaribacillus aureum.</title>
        <authorList>
            <person name="Wang G."/>
        </authorList>
    </citation>
    <scope>NUCLEOTIDE SEQUENCE</scope>
    <source>
        <strain evidence="8">BMA12</strain>
    </source>
</reference>
<dbReference type="InterPro" id="IPR009770">
    <property type="entry name" value="HGLS"/>
</dbReference>
<dbReference type="RefSeq" id="WP_346761982.1">
    <property type="nucleotide sequence ID" value="NZ_JAUJEB010000010.1"/>
</dbReference>
<evidence type="ECO:0000256" key="6">
    <source>
        <dbReference type="ARBA" id="ARBA00035023"/>
    </source>
</evidence>
<evidence type="ECO:0000256" key="4">
    <source>
        <dbReference type="ARBA" id="ARBA00023004"/>
    </source>
</evidence>
<evidence type="ECO:0000256" key="5">
    <source>
        <dbReference type="ARBA" id="ARBA00035013"/>
    </source>
</evidence>
<comment type="cofactor">
    <cofactor evidence="1">
        <name>Fe(2+)</name>
        <dbReference type="ChEBI" id="CHEBI:29033"/>
    </cofactor>
</comment>
<dbReference type="PANTHER" id="PTHR31136:SF5">
    <property type="entry name" value="2-OXOADIPATE DIOXYGENASE_DECARBOXYLASE, CHLOROPLASTIC"/>
    <property type="match status" value="1"/>
</dbReference>
<keyword evidence="2" id="KW-0223">Dioxygenase</keyword>
<comment type="caution">
    <text evidence="8">The sequence shown here is derived from an EMBL/GenBank/DDBJ whole genome shotgun (WGS) entry which is preliminary data.</text>
</comment>
<accession>A0ABT8LFT4</accession>
<dbReference type="Proteomes" id="UP001172083">
    <property type="component" value="Unassembled WGS sequence"/>
</dbReference>
<keyword evidence="9" id="KW-1185">Reference proteome</keyword>
<evidence type="ECO:0000256" key="3">
    <source>
        <dbReference type="ARBA" id="ARBA00023002"/>
    </source>
</evidence>
<dbReference type="EMBL" id="JAUJEB010000010">
    <property type="protein sequence ID" value="MDN5216644.1"/>
    <property type="molecule type" value="Genomic_DNA"/>
</dbReference>
<dbReference type="Gene3D" id="3.10.180.50">
    <property type="match status" value="1"/>
</dbReference>
<proteinExistence type="inferred from homology"/>
<dbReference type="EC" id="1.13.11.93" evidence="6"/>
<dbReference type="PANTHER" id="PTHR31136">
    <property type="entry name" value="DUF1338 DOMAIN-CONTAINING PROTEIN"/>
    <property type="match status" value="1"/>
</dbReference>
<dbReference type="Pfam" id="PF07063">
    <property type="entry name" value="HGLS"/>
    <property type="match status" value="2"/>
</dbReference>
<keyword evidence="3" id="KW-0560">Oxidoreductase</keyword>
<name>A0ABT8LFT4_9BACT</name>
<evidence type="ECO:0000256" key="2">
    <source>
        <dbReference type="ARBA" id="ARBA00022964"/>
    </source>
</evidence>
<evidence type="ECO:0000313" key="8">
    <source>
        <dbReference type="EMBL" id="MDN5216644.1"/>
    </source>
</evidence>